<evidence type="ECO:0000256" key="1">
    <source>
        <dbReference type="SAM" id="Coils"/>
    </source>
</evidence>
<sequence length="136" mass="16147">MCKEIEWMKQMNHNVDDFVRRKELKNAKQLYEEASSHKISIEDTNHLGVRFMKEAKIYDLKLKNYREKIEEYHPSVDAAAKRSKIISGIDCVEQELKQLNDDYAALLNRILGLLNQLQDDDSKLREFVSIFYTIFF</sequence>
<evidence type="ECO:0000313" key="3">
    <source>
        <dbReference type="Proteomes" id="UP000194236"/>
    </source>
</evidence>
<organism evidence="2 3">
    <name type="scientific">Euroglyphus maynei</name>
    <name type="common">Mayne's house dust mite</name>
    <dbReference type="NCBI Taxonomy" id="6958"/>
    <lineage>
        <taxon>Eukaryota</taxon>
        <taxon>Metazoa</taxon>
        <taxon>Ecdysozoa</taxon>
        <taxon>Arthropoda</taxon>
        <taxon>Chelicerata</taxon>
        <taxon>Arachnida</taxon>
        <taxon>Acari</taxon>
        <taxon>Acariformes</taxon>
        <taxon>Sarcoptiformes</taxon>
        <taxon>Astigmata</taxon>
        <taxon>Psoroptidia</taxon>
        <taxon>Analgoidea</taxon>
        <taxon>Pyroglyphidae</taxon>
        <taxon>Pyroglyphinae</taxon>
        <taxon>Euroglyphus</taxon>
    </lineage>
</organism>
<name>A0A1Y3BDA7_EURMA</name>
<keyword evidence="3" id="KW-1185">Reference proteome</keyword>
<dbReference type="OrthoDB" id="6426663at2759"/>
<comment type="caution">
    <text evidence="2">The sequence shown here is derived from an EMBL/GenBank/DDBJ whole genome shotgun (WGS) entry which is preliminary data.</text>
</comment>
<dbReference type="AlphaFoldDB" id="A0A1Y3BDA7"/>
<accession>A0A1Y3BDA7</accession>
<evidence type="ECO:0000313" key="2">
    <source>
        <dbReference type="EMBL" id="OTF78177.1"/>
    </source>
</evidence>
<proteinExistence type="predicted"/>
<gene>
    <name evidence="2" type="ORF">BLA29_010001</name>
</gene>
<keyword evidence="1" id="KW-0175">Coiled coil</keyword>
<dbReference type="EMBL" id="MUJZ01029083">
    <property type="protein sequence ID" value="OTF78177.1"/>
    <property type="molecule type" value="Genomic_DNA"/>
</dbReference>
<feature type="coiled-coil region" evidence="1">
    <location>
        <begin position="89"/>
        <end position="116"/>
    </location>
</feature>
<reference evidence="2 3" key="1">
    <citation type="submission" date="2017-03" db="EMBL/GenBank/DDBJ databases">
        <title>Genome Survey of Euroglyphus maynei.</title>
        <authorList>
            <person name="Arlian L.G."/>
            <person name="Morgan M.S."/>
            <person name="Rider S.D."/>
        </authorList>
    </citation>
    <scope>NUCLEOTIDE SEQUENCE [LARGE SCALE GENOMIC DNA]</scope>
    <source>
        <strain evidence="2">Arlian Lab</strain>
        <tissue evidence="2">Whole body</tissue>
    </source>
</reference>
<dbReference type="Proteomes" id="UP000194236">
    <property type="component" value="Unassembled WGS sequence"/>
</dbReference>
<protein>
    <submittedName>
        <fullName evidence="2">Uncharacterized protein</fullName>
    </submittedName>
</protein>